<gene>
    <name evidence="2" type="ORF">PGLA2088_LOCUS50583</name>
</gene>
<feature type="compositionally biased region" description="Low complexity" evidence="1">
    <location>
        <begin position="270"/>
        <end position="283"/>
    </location>
</feature>
<evidence type="ECO:0000313" key="2">
    <source>
        <dbReference type="EMBL" id="CAE8741630.1"/>
    </source>
</evidence>
<dbReference type="EMBL" id="CAJNNW010037410">
    <property type="protein sequence ID" value="CAE8741630.1"/>
    <property type="molecule type" value="Genomic_DNA"/>
</dbReference>
<organism evidence="2 3">
    <name type="scientific">Polarella glacialis</name>
    <name type="common">Dinoflagellate</name>
    <dbReference type="NCBI Taxonomy" id="89957"/>
    <lineage>
        <taxon>Eukaryota</taxon>
        <taxon>Sar</taxon>
        <taxon>Alveolata</taxon>
        <taxon>Dinophyceae</taxon>
        <taxon>Suessiales</taxon>
        <taxon>Suessiaceae</taxon>
        <taxon>Polarella</taxon>
    </lineage>
</organism>
<feature type="compositionally biased region" description="Low complexity" evidence="1">
    <location>
        <begin position="182"/>
        <end position="205"/>
    </location>
</feature>
<feature type="region of interest" description="Disordered" evidence="1">
    <location>
        <begin position="266"/>
        <end position="314"/>
    </location>
</feature>
<feature type="region of interest" description="Disordered" evidence="1">
    <location>
        <begin position="1"/>
        <end position="251"/>
    </location>
</feature>
<evidence type="ECO:0000256" key="1">
    <source>
        <dbReference type="SAM" id="MobiDB-lite"/>
    </source>
</evidence>
<accession>A0A813LYP4</accession>
<feature type="compositionally biased region" description="Acidic residues" evidence="1">
    <location>
        <begin position="1"/>
        <end position="10"/>
    </location>
</feature>
<proteinExistence type="predicted"/>
<protein>
    <submittedName>
        <fullName evidence="2">Uncharacterized protein</fullName>
    </submittedName>
</protein>
<dbReference type="AlphaFoldDB" id="A0A813LYP4"/>
<feature type="compositionally biased region" description="Low complexity" evidence="1">
    <location>
        <begin position="109"/>
        <end position="141"/>
    </location>
</feature>
<dbReference type="Proteomes" id="UP000626109">
    <property type="component" value="Unassembled WGS sequence"/>
</dbReference>
<feature type="compositionally biased region" description="Acidic residues" evidence="1">
    <location>
        <begin position="77"/>
        <end position="86"/>
    </location>
</feature>
<reference evidence="2" key="1">
    <citation type="submission" date="2021-02" db="EMBL/GenBank/DDBJ databases">
        <authorList>
            <person name="Dougan E. K."/>
            <person name="Rhodes N."/>
            <person name="Thang M."/>
            <person name="Chan C."/>
        </authorList>
    </citation>
    <scope>NUCLEOTIDE SEQUENCE</scope>
</reference>
<name>A0A813LYP4_POLGL</name>
<comment type="caution">
    <text evidence="2">The sequence shown here is derived from an EMBL/GenBank/DDBJ whole genome shotgun (WGS) entry which is preliminary data.</text>
</comment>
<feature type="compositionally biased region" description="Low complexity" evidence="1">
    <location>
        <begin position="47"/>
        <end position="65"/>
    </location>
</feature>
<sequence>MFADSVEEPAETVQRSLFSDDLASEASPTRDFKADTASIPSIEAKEPATAADSAPASAPSANPVALTSGQRTVADMFGDDSNEDPASDGSFSNLSIPSLPMDGYKSPRPAAGDAASVASPAPVLAASPAAPVGGAASPASSQRSHDSRRLGGSGSGSISSVPSLPMEAPQSPGSGRSGGSGRVAEGSIASAGSASAVSRSGSRQAVDQKEEVLAGLEKSVESPGAEEGREAADARVSEKPEEPASASVGDRFQAAIAARLEKARIEKETAAPVQEAQQAAAAEPMDDEEDSANNMSGHESFADSRGSGASDAWA</sequence>
<evidence type="ECO:0000313" key="3">
    <source>
        <dbReference type="Proteomes" id="UP000626109"/>
    </source>
</evidence>
<feature type="compositionally biased region" description="Basic and acidic residues" evidence="1">
    <location>
        <begin position="226"/>
        <end position="242"/>
    </location>
</feature>